<evidence type="ECO:0008006" key="4">
    <source>
        <dbReference type="Google" id="ProtNLM"/>
    </source>
</evidence>
<dbReference type="PROSITE" id="PS00409">
    <property type="entry name" value="PROKAR_NTER_METHYL"/>
    <property type="match status" value="1"/>
</dbReference>
<dbReference type="Gene3D" id="3.30.700.10">
    <property type="entry name" value="Glycoprotein, Type 4 Pilin"/>
    <property type="match status" value="1"/>
</dbReference>
<accession>A0A1F5WRR7</accession>
<protein>
    <recommendedName>
        <fullName evidence="4">Type II secretion system protein GspG C-terminal domain-containing protein</fullName>
    </recommendedName>
</protein>
<dbReference type="EMBL" id="MFHT01000001">
    <property type="protein sequence ID" value="OGF78365.1"/>
    <property type="molecule type" value="Genomic_DNA"/>
</dbReference>
<evidence type="ECO:0000313" key="2">
    <source>
        <dbReference type="EMBL" id="OGF78365.1"/>
    </source>
</evidence>
<organism evidence="2 3">
    <name type="scientific">Candidatus Giovannonibacteria bacterium RIFCSPHIGHO2_12_FULL_43_15</name>
    <dbReference type="NCBI Taxonomy" id="1798341"/>
    <lineage>
        <taxon>Bacteria</taxon>
        <taxon>Candidatus Giovannoniibacteriota</taxon>
    </lineage>
</organism>
<dbReference type="AlphaFoldDB" id="A0A1F5WRR7"/>
<evidence type="ECO:0000256" key="1">
    <source>
        <dbReference type="SAM" id="Phobius"/>
    </source>
</evidence>
<feature type="transmembrane region" description="Helical" evidence="1">
    <location>
        <begin position="12"/>
        <end position="33"/>
    </location>
</feature>
<dbReference type="Pfam" id="PF07963">
    <property type="entry name" value="N_methyl"/>
    <property type="match status" value="1"/>
</dbReference>
<dbReference type="Proteomes" id="UP000177723">
    <property type="component" value="Unassembled WGS sequence"/>
</dbReference>
<gene>
    <name evidence="2" type="ORF">A3F23_02000</name>
</gene>
<reference evidence="2 3" key="1">
    <citation type="journal article" date="2016" name="Nat. Commun.">
        <title>Thousands of microbial genomes shed light on interconnected biogeochemical processes in an aquifer system.</title>
        <authorList>
            <person name="Anantharaman K."/>
            <person name="Brown C.T."/>
            <person name="Hug L.A."/>
            <person name="Sharon I."/>
            <person name="Castelle C.J."/>
            <person name="Probst A.J."/>
            <person name="Thomas B.C."/>
            <person name="Singh A."/>
            <person name="Wilkins M.J."/>
            <person name="Karaoz U."/>
            <person name="Brodie E.L."/>
            <person name="Williams K.H."/>
            <person name="Hubbard S.S."/>
            <person name="Banfield J.F."/>
        </authorList>
    </citation>
    <scope>NUCLEOTIDE SEQUENCE [LARGE SCALE GENOMIC DNA]</scope>
</reference>
<dbReference type="SUPFAM" id="SSF54523">
    <property type="entry name" value="Pili subunits"/>
    <property type="match status" value="1"/>
</dbReference>
<comment type="caution">
    <text evidence="2">The sequence shown here is derived from an EMBL/GenBank/DDBJ whole genome shotgun (WGS) entry which is preliminary data.</text>
</comment>
<name>A0A1F5WRR7_9BACT</name>
<dbReference type="NCBIfam" id="TIGR02532">
    <property type="entry name" value="IV_pilin_GFxxxE"/>
    <property type="match status" value="1"/>
</dbReference>
<dbReference type="InterPro" id="IPR045584">
    <property type="entry name" value="Pilin-like"/>
</dbReference>
<keyword evidence="1" id="KW-0812">Transmembrane</keyword>
<dbReference type="InterPro" id="IPR012902">
    <property type="entry name" value="N_methyl_site"/>
</dbReference>
<evidence type="ECO:0000313" key="3">
    <source>
        <dbReference type="Proteomes" id="UP000177723"/>
    </source>
</evidence>
<keyword evidence="1" id="KW-0472">Membrane</keyword>
<proteinExistence type="predicted"/>
<sequence>MKNLKSNKGFTLIEILIVIGIIAILAAIVIVAINPAKQFAQARNTQRESAVNTVLNAIGQRIADNKGKFDGAFTVGGVTYTCPTLGATKNIGTDVVVNIDLSCLVPTYIPTAVPLDPSGGTAADTLYTVAQDGVGRVTACAPKHAEAAIPDSATFCVTR</sequence>
<keyword evidence="1" id="KW-1133">Transmembrane helix</keyword>